<dbReference type="Proteomes" id="UP001153050">
    <property type="component" value="Unassembled WGS sequence"/>
</dbReference>
<evidence type="ECO:0000313" key="3">
    <source>
        <dbReference type="Proteomes" id="UP001153050"/>
    </source>
</evidence>
<organism evidence="2 3">
    <name type="scientific">Mesorhizobium escarrei</name>
    <dbReference type="NCBI Taxonomy" id="666018"/>
    <lineage>
        <taxon>Bacteria</taxon>
        <taxon>Pseudomonadati</taxon>
        <taxon>Pseudomonadota</taxon>
        <taxon>Alphaproteobacteria</taxon>
        <taxon>Hyphomicrobiales</taxon>
        <taxon>Phyllobacteriaceae</taxon>
        <taxon>Mesorhizobium</taxon>
    </lineage>
</organism>
<comment type="caution">
    <text evidence="2">The sequence shown here is derived from an EMBL/GenBank/DDBJ whole genome shotgun (WGS) entry which is preliminary data.</text>
</comment>
<protein>
    <recommendedName>
        <fullName evidence="4">Mutator family transposase</fullName>
    </recommendedName>
</protein>
<evidence type="ECO:0000313" key="2">
    <source>
        <dbReference type="EMBL" id="CAH2405014.1"/>
    </source>
</evidence>
<accession>A0ABM9E7C7</accession>
<gene>
    <name evidence="2" type="ORF">MES5069_450013</name>
</gene>
<evidence type="ECO:0000256" key="1">
    <source>
        <dbReference type="SAM" id="MobiDB-lite"/>
    </source>
</evidence>
<name>A0ABM9E7C7_9HYPH</name>
<feature type="region of interest" description="Disordered" evidence="1">
    <location>
        <begin position="1"/>
        <end position="22"/>
    </location>
</feature>
<dbReference type="EMBL" id="CAKXZT010000141">
    <property type="protein sequence ID" value="CAH2405014.1"/>
    <property type="molecule type" value="Genomic_DNA"/>
</dbReference>
<keyword evidence="3" id="KW-1185">Reference proteome</keyword>
<sequence>MVASQPGIRPPPPQAAWPRSRRPCRGCLTKDREAFLAFFDLPAEHWAYLRASNPIESAFAAARHRTARTKGGRSIL</sequence>
<reference evidence="2 3" key="1">
    <citation type="submission" date="2022-03" db="EMBL/GenBank/DDBJ databases">
        <authorList>
            <person name="Brunel B."/>
        </authorList>
    </citation>
    <scope>NUCLEOTIDE SEQUENCE [LARGE SCALE GENOMIC DNA]</scope>
    <source>
        <strain evidence="2">STM5069sample</strain>
    </source>
</reference>
<evidence type="ECO:0008006" key="4">
    <source>
        <dbReference type="Google" id="ProtNLM"/>
    </source>
</evidence>
<proteinExistence type="predicted"/>